<dbReference type="PROSITE" id="PS50294">
    <property type="entry name" value="WD_REPEATS_REGION"/>
    <property type="match status" value="1"/>
</dbReference>
<gene>
    <name evidence="9" type="ORF">Poli38472_007414</name>
</gene>
<dbReference type="GO" id="GO:0009791">
    <property type="term" value="P:post-embryonic development"/>
    <property type="evidence" value="ECO:0007669"/>
    <property type="project" value="TreeGrafter"/>
</dbReference>
<comment type="subcellular location">
    <subcellularLocation>
        <location evidence="1">Cytoplasm</location>
    </subcellularLocation>
</comment>
<dbReference type="InterPro" id="IPR015943">
    <property type="entry name" value="WD40/YVTN_repeat-like_dom_sf"/>
</dbReference>
<dbReference type="InterPro" id="IPR013783">
    <property type="entry name" value="Ig-like_fold"/>
</dbReference>
<evidence type="ECO:0000256" key="8">
    <source>
        <dbReference type="SAM" id="Coils"/>
    </source>
</evidence>
<evidence type="ECO:0000256" key="7">
    <source>
        <dbReference type="PROSITE-ProRule" id="PRU00221"/>
    </source>
</evidence>
<dbReference type="PROSITE" id="PS50082">
    <property type="entry name" value="WD_REPEATS_2"/>
    <property type="match status" value="1"/>
</dbReference>
<dbReference type="InterPro" id="IPR019775">
    <property type="entry name" value="WD40_repeat_CS"/>
</dbReference>
<dbReference type="InterPro" id="IPR036322">
    <property type="entry name" value="WD40_repeat_dom_sf"/>
</dbReference>
<keyword evidence="4" id="KW-0963">Cytoplasm</keyword>
<protein>
    <recommendedName>
        <fullName evidence="3">Protein C10</fullName>
    </recommendedName>
</protein>
<comment type="similarity">
    <text evidence="2">Belongs to the UPF0456 family.</text>
</comment>
<dbReference type="Proteomes" id="UP000794436">
    <property type="component" value="Unassembled WGS sequence"/>
</dbReference>
<dbReference type="PROSITE" id="PS00678">
    <property type="entry name" value="WD_REPEATS_1"/>
    <property type="match status" value="1"/>
</dbReference>
<name>A0A8K1FQA5_PYTOL</name>
<evidence type="ECO:0000256" key="5">
    <source>
        <dbReference type="ARBA" id="ARBA00022574"/>
    </source>
</evidence>
<dbReference type="Gene3D" id="2.130.10.10">
    <property type="entry name" value="YVTN repeat-like/Quinoprotein amine dehydrogenase"/>
    <property type="match status" value="1"/>
</dbReference>
<feature type="coiled-coil region" evidence="8">
    <location>
        <begin position="120"/>
        <end position="147"/>
    </location>
</feature>
<dbReference type="SUPFAM" id="SSF50978">
    <property type="entry name" value="WD40 repeat-like"/>
    <property type="match status" value="1"/>
</dbReference>
<dbReference type="GO" id="GO:0005737">
    <property type="term" value="C:cytoplasm"/>
    <property type="evidence" value="ECO:0007669"/>
    <property type="project" value="UniProtKB-SubCell"/>
</dbReference>
<dbReference type="Pfam" id="PF14974">
    <property type="entry name" value="P_C10"/>
    <property type="match status" value="1"/>
</dbReference>
<dbReference type="InterPro" id="IPR036179">
    <property type="entry name" value="Ig-like_dom_sf"/>
</dbReference>
<dbReference type="SMART" id="SM00320">
    <property type="entry name" value="WD40"/>
    <property type="match status" value="2"/>
</dbReference>
<dbReference type="InterPro" id="IPR001680">
    <property type="entry name" value="WD40_rpt"/>
</dbReference>
<dbReference type="AlphaFoldDB" id="A0A8K1FQA5"/>
<evidence type="ECO:0000313" key="9">
    <source>
        <dbReference type="EMBL" id="TMW67742.1"/>
    </source>
</evidence>
<proteinExistence type="inferred from homology"/>
<evidence type="ECO:0000256" key="1">
    <source>
        <dbReference type="ARBA" id="ARBA00004496"/>
    </source>
</evidence>
<evidence type="ECO:0000256" key="2">
    <source>
        <dbReference type="ARBA" id="ARBA00007083"/>
    </source>
</evidence>
<dbReference type="Gene3D" id="2.60.40.10">
    <property type="entry name" value="Immunoglobulins"/>
    <property type="match status" value="1"/>
</dbReference>
<keyword evidence="10" id="KW-1185">Reference proteome</keyword>
<dbReference type="PANTHER" id="PTHR13463">
    <property type="entry name" value="PROTEIN C10"/>
    <property type="match status" value="1"/>
</dbReference>
<dbReference type="InterPro" id="IPR026317">
    <property type="entry name" value="P_C10"/>
</dbReference>
<organism evidence="9 10">
    <name type="scientific">Pythium oligandrum</name>
    <name type="common">Mycoparasitic fungus</name>
    <dbReference type="NCBI Taxonomy" id="41045"/>
    <lineage>
        <taxon>Eukaryota</taxon>
        <taxon>Sar</taxon>
        <taxon>Stramenopiles</taxon>
        <taxon>Oomycota</taxon>
        <taxon>Peronosporomycetes</taxon>
        <taxon>Pythiales</taxon>
        <taxon>Pythiaceae</taxon>
        <taxon>Pythium</taxon>
    </lineage>
</organism>
<keyword evidence="5 7" id="KW-0853">WD repeat</keyword>
<comment type="caution">
    <text evidence="9">The sequence shown here is derived from an EMBL/GenBank/DDBJ whole genome shotgun (WGS) entry which is preliminary data.</text>
</comment>
<sequence>MLIASDGSAIELLDEVFATLAQPQNKQRLQTLLDQAYGDVALICQYYVPQVISLIALVVTKYGFAESLEGVKASIRVFQQLARTDDEANEPDDALGPKLIRLRKAITPTGAWIREDAAADAEDQQKIREEEAQRQRALEETQRMERLAAENAKKARLRAKKLALGLDPSVPRLPLLEDAPPRAIAAHANTRIRLRVAARFTLRYQWFFNGREVSSEDEAVEGVRTHTLVLKRLTRRVVGDYYCVCENEEGQVSTPTTHVSLVALTSSHVEMTKTFKALPSGEPMVCCGKNIIAMAVNNALVLLDRTTLSAVQTIPPLKLTDVKAVAWSSTTKVLAVATSTNTNSIVASSVTFYSLNEEDAASAVPVAFPPSPTRKLSMKSTANTAKRVLTRCLAVNRLVTLHGAVECMQFVDAGRALVLADRRNTLAFYTLAPAFTSQKVISYARQNRISHVTATRSCVAVCCREQFFVEIYDSHQLENPPRRLEFKFPVHRTAFDTLGFSLAVAEAGCMKAWISIVDPRSTSSSSTVRFVAHVGKVSALQWTSASSQLLSCGFDGYVKIWDVEILVCVFRVHFDLHGLYSGILLPPLVESESTESSLLLTLGFSQCRLHARHVQQLNAFEDTRRRQHDRLAAQIQKLWKGRQTRALIAKYIKKSS</sequence>
<evidence type="ECO:0000256" key="3">
    <source>
        <dbReference type="ARBA" id="ARBA00020502"/>
    </source>
</evidence>
<keyword evidence="8" id="KW-0175">Coiled coil</keyword>
<accession>A0A8K1FQA5</accession>
<reference evidence="9" key="1">
    <citation type="submission" date="2019-03" db="EMBL/GenBank/DDBJ databases">
        <title>Long read genome sequence of the mycoparasitic Pythium oligandrum ATCC 38472 isolated from sugarbeet rhizosphere.</title>
        <authorList>
            <person name="Gaulin E."/>
        </authorList>
    </citation>
    <scope>NUCLEOTIDE SEQUENCE</scope>
    <source>
        <strain evidence="9">ATCC 38472_TT</strain>
    </source>
</reference>
<feature type="repeat" description="WD" evidence="7">
    <location>
        <begin position="530"/>
        <end position="564"/>
    </location>
</feature>
<evidence type="ECO:0000256" key="6">
    <source>
        <dbReference type="ARBA" id="ARBA00022737"/>
    </source>
</evidence>
<dbReference type="OrthoDB" id="75738at2759"/>
<evidence type="ECO:0000256" key="4">
    <source>
        <dbReference type="ARBA" id="ARBA00022490"/>
    </source>
</evidence>
<dbReference type="EMBL" id="SPLM01000003">
    <property type="protein sequence ID" value="TMW67742.1"/>
    <property type="molecule type" value="Genomic_DNA"/>
</dbReference>
<keyword evidence="6" id="KW-0677">Repeat</keyword>
<dbReference type="SUPFAM" id="SSF48726">
    <property type="entry name" value="Immunoglobulin"/>
    <property type="match status" value="1"/>
</dbReference>
<evidence type="ECO:0000313" key="10">
    <source>
        <dbReference type="Proteomes" id="UP000794436"/>
    </source>
</evidence>
<dbReference type="Pfam" id="PF00400">
    <property type="entry name" value="WD40"/>
    <property type="match status" value="1"/>
</dbReference>
<dbReference type="PANTHER" id="PTHR13463:SF3">
    <property type="entry name" value="PROTEIN C10"/>
    <property type="match status" value="1"/>
</dbReference>